<feature type="region of interest" description="Disordered" evidence="1">
    <location>
        <begin position="52"/>
        <end position="74"/>
    </location>
</feature>
<sequence length="458" mass="51684">MKVFVILTFNILFLIGISDTMSASEDTVAQFRNLLQEVAQNPAVLQHLLQNTAGPSSSRSEPQQTQQPPFPLLAPVKPKKKQGPALNLTGNGTIDSNLLFTNLKNNSQTAKKIAPPKNNMFCRDLILLKSPNTDSPVPDSKLEELGENDFFFEGVKFERTMTSIDVRSKIYEKFVRKLLVVDFDILHVHNKKLRKFFASKQDLDGEFLYSRTDASQKVYIRPKSSIDKDDSEVSTDSALFTHFSVDQDDFATNKREHLETVSDEDDIFLPKKGKREEFTVRSIPSYFLHQLTDEYLYVTVTRGQPILPVLYNLLITPGTSLTARLHVKFERERGAGHGTVKEMFHLALGEIKENVLLEGNIFSKTLKKCTPDLEAGIFNHMGEICAWSMIQGGPSPNFFSRTFATILLHSSEKAKQNLTLEDVLNPAVQREIKAYFVIDQNSSRSLPPLITFSIVHAD</sequence>
<evidence type="ECO:0000256" key="2">
    <source>
        <dbReference type="SAM" id="SignalP"/>
    </source>
</evidence>
<reference evidence="3" key="1">
    <citation type="submission" date="2021-12" db="EMBL/GenBank/DDBJ databases">
        <authorList>
            <person name="King R."/>
        </authorList>
    </citation>
    <scope>NUCLEOTIDE SEQUENCE</scope>
</reference>
<feature type="signal peptide" evidence="2">
    <location>
        <begin position="1"/>
        <end position="23"/>
    </location>
</feature>
<dbReference type="AlphaFoldDB" id="A0A9P0CB91"/>
<protein>
    <submittedName>
        <fullName evidence="3">Uncharacterized protein</fullName>
    </submittedName>
</protein>
<dbReference type="InterPro" id="IPR035983">
    <property type="entry name" value="Hect_E3_ubiquitin_ligase"/>
</dbReference>
<dbReference type="EMBL" id="OU963864">
    <property type="protein sequence ID" value="CAH0768965.1"/>
    <property type="molecule type" value="Genomic_DNA"/>
</dbReference>
<dbReference type="SUPFAM" id="SSF56204">
    <property type="entry name" value="Hect, E3 ligase catalytic domain"/>
    <property type="match status" value="1"/>
</dbReference>
<proteinExistence type="predicted"/>
<organism evidence="3 4">
    <name type="scientific">Bemisia tabaci</name>
    <name type="common">Sweetpotato whitefly</name>
    <name type="synonym">Aleurodes tabaci</name>
    <dbReference type="NCBI Taxonomy" id="7038"/>
    <lineage>
        <taxon>Eukaryota</taxon>
        <taxon>Metazoa</taxon>
        <taxon>Ecdysozoa</taxon>
        <taxon>Arthropoda</taxon>
        <taxon>Hexapoda</taxon>
        <taxon>Insecta</taxon>
        <taxon>Pterygota</taxon>
        <taxon>Neoptera</taxon>
        <taxon>Paraneoptera</taxon>
        <taxon>Hemiptera</taxon>
        <taxon>Sternorrhyncha</taxon>
        <taxon>Aleyrodoidea</taxon>
        <taxon>Aleyrodidae</taxon>
        <taxon>Aleyrodinae</taxon>
        <taxon>Bemisia</taxon>
    </lineage>
</organism>
<evidence type="ECO:0000313" key="3">
    <source>
        <dbReference type="EMBL" id="CAH0768965.1"/>
    </source>
</evidence>
<name>A0A9P0CB91_BEMTA</name>
<evidence type="ECO:0000313" key="4">
    <source>
        <dbReference type="Proteomes" id="UP001152759"/>
    </source>
</evidence>
<accession>A0A9P0CB91</accession>
<feature type="compositionally biased region" description="Polar residues" evidence="1">
    <location>
        <begin position="52"/>
        <end position="61"/>
    </location>
</feature>
<evidence type="ECO:0000256" key="1">
    <source>
        <dbReference type="SAM" id="MobiDB-lite"/>
    </source>
</evidence>
<dbReference type="GO" id="GO:0004842">
    <property type="term" value="F:ubiquitin-protein transferase activity"/>
    <property type="evidence" value="ECO:0007669"/>
    <property type="project" value="InterPro"/>
</dbReference>
<dbReference type="KEGG" id="btab:109042972"/>
<feature type="chain" id="PRO_5040437152" evidence="2">
    <location>
        <begin position="24"/>
        <end position="458"/>
    </location>
</feature>
<dbReference type="Proteomes" id="UP001152759">
    <property type="component" value="Chromosome 3"/>
</dbReference>
<dbReference type="Gene3D" id="3.90.1750.10">
    <property type="entry name" value="Hect, E3 ligase catalytic domains"/>
    <property type="match status" value="1"/>
</dbReference>
<gene>
    <name evidence="3" type="ORF">BEMITA_LOCUS6029</name>
</gene>
<keyword evidence="2" id="KW-0732">Signal</keyword>
<keyword evidence="4" id="KW-1185">Reference proteome</keyword>